<feature type="transmembrane region" description="Helical" evidence="1">
    <location>
        <begin position="34"/>
        <end position="55"/>
    </location>
</feature>
<protein>
    <submittedName>
        <fullName evidence="2">Uncharacterized protein</fullName>
    </submittedName>
</protein>
<dbReference type="Proteomes" id="UP001148838">
    <property type="component" value="Unassembled WGS sequence"/>
</dbReference>
<keyword evidence="3" id="KW-1185">Reference proteome</keyword>
<proteinExistence type="predicted"/>
<evidence type="ECO:0000313" key="3">
    <source>
        <dbReference type="Proteomes" id="UP001148838"/>
    </source>
</evidence>
<feature type="transmembrane region" description="Helical" evidence="1">
    <location>
        <begin position="7"/>
        <end position="28"/>
    </location>
</feature>
<reference evidence="2 3" key="1">
    <citation type="journal article" date="2022" name="Allergy">
        <title>Genome assembly and annotation of Periplaneta americana reveal a comprehensive cockroach allergen profile.</title>
        <authorList>
            <person name="Wang L."/>
            <person name="Xiong Q."/>
            <person name="Saelim N."/>
            <person name="Wang L."/>
            <person name="Nong W."/>
            <person name="Wan A.T."/>
            <person name="Shi M."/>
            <person name="Liu X."/>
            <person name="Cao Q."/>
            <person name="Hui J.H.L."/>
            <person name="Sookrung N."/>
            <person name="Leung T.F."/>
            <person name="Tungtrongchitr A."/>
            <person name="Tsui S.K.W."/>
        </authorList>
    </citation>
    <scope>NUCLEOTIDE SEQUENCE [LARGE SCALE GENOMIC DNA]</scope>
    <source>
        <strain evidence="2">PWHHKU_190912</strain>
    </source>
</reference>
<evidence type="ECO:0000256" key="1">
    <source>
        <dbReference type="SAM" id="Phobius"/>
    </source>
</evidence>
<evidence type="ECO:0000313" key="2">
    <source>
        <dbReference type="EMBL" id="KAJ4442692.1"/>
    </source>
</evidence>
<dbReference type="EMBL" id="JAJSOF020000013">
    <property type="protein sequence ID" value="KAJ4442692.1"/>
    <property type="molecule type" value="Genomic_DNA"/>
</dbReference>
<comment type="caution">
    <text evidence="2">The sequence shown here is derived from an EMBL/GenBank/DDBJ whole genome shotgun (WGS) entry which is preliminary data.</text>
</comment>
<gene>
    <name evidence="2" type="ORF">ANN_04281</name>
</gene>
<keyword evidence="1" id="KW-0812">Transmembrane</keyword>
<keyword evidence="1" id="KW-1133">Transmembrane helix</keyword>
<organism evidence="2 3">
    <name type="scientific">Periplaneta americana</name>
    <name type="common">American cockroach</name>
    <name type="synonym">Blatta americana</name>
    <dbReference type="NCBI Taxonomy" id="6978"/>
    <lineage>
        <taxon>Eukaryota</taxon>
        <taxon>Metazoa</taxon>
        <taxon>Ecdysozoa</taxon>
        <taxon>Arthropoda</taxon>
        <taxon>Hexapoda</taxon>
        <taxon>Insecta</taxon>
        <taxon>Pterygota</taxon>
        <taxon>Neoptera</taxon>
        <taxon>Polyneoptera</taxon>
        <taxon>Dictyoptera</taxon>
        <taxon>Blattodea</taxon>
        <taxon>Blattoidea</taxon>
        <taxon>Blattidae</taxon>
        <taxon>Blattinae</taxon>
        <taxon>Periplaneta</taxon>
    </lineage>
</organism>
<accession>A0ABQ8T848</accession>
<name>A0ABQ8T848_PERAM</name>
<sequence>MVLIVIVSVDLVMILVVFATVLIVVTVVLCHVSIVILAFVVVLIVVFVVFVMILIKSLSPYRGSYRDFDYEPCPYRGLIRNYYRGPCLHPYRVSYIGSCFPCHGLYREPYNFVVVLVVFDMSLIKKYSRDMTLFDVSLATSLFGKFRGLLFAVVGEKRVEWVLPTPSLHIEMVTYCTSYTNNTTLRSQFETYFPSKHDEFLWVRDPFHCDVENNKLSLSEREQLIELLNNTGLKIKFEAEVGYLTTLYELRGYLASMRLVIARWYLARWARGFAIDYLVFTLQLGKTSEKTQPGEMAALCEDSNEPPGSLKAKGVQSIRRCPDDTIPFVAPRTVGHHVRYRELRLQQRPLVPLGLPQCLRGSDIPKPSYYDISLVQPVECRLSIVEYRIQILVIRYLVKRNACVRFSLKFLDSRLDDKSFSTE</sequence>
<keyword evidence="1" id="KW-0472">Membrane</keyword>